<dbReference type="InterPro" id="IPR050846">
    <property type="entry name" value="TLCD"/>
</dbReference>
<evidence type="ECO:0000313" key="7">
    <source>
        <dbReference type="Proteomes" id="UP000738359"/>
    </source>
</evidence>
<protein>
    <recommendedName>
        <fullName evidence="8">TLC domain-containing protein</fullName>
    </recommendedName>
</protein>
<dbReference type="OrthoDB" id="341353at2759"/>
<dbReference type="Proteomes" id="UP000738359">
    <property type="component" value="Unassembled WGS sequence"/>
</dbReference>
<keyword evidence="4 5" id="KW-0472">Membrane</keyword>
<feature type="transmembrane region" description="Helical" evidence="5">
    <location>
        <begin position="84"/>
        <end position="105"/>
    </location>
</feature>
<dbReference type="Pfam" id="PF00335">
    <property type="entry name" value="Tetraspanin"/>
    <property type="match status" value="1"/>
</dbReference>
<dbReference type="GO" id="GO:0016020">
    <property type="term" value="C:membrane"/>
    <property type="evidence" value="ECO:0007669"/>
    <property type="project" value="UniProtKB-SubCell"/>
</dbReference>
<dbReference type="GO" id="GO:0055088">
    <property type="term" value="P:lipid homeostasis"/>
    <property type="evidence" value="ECO:0007669"/>
    <property type="project" value="TreeGrafter"/>
</dbReference>
<evidence type="ECO:0000256" key="2">
    <source>
        <dbReference type="ARBA" id="ARBA00022692"/>
    </source>
</evidence>
<keyword evidence="2 5" id="KW-0812">Transmembrane</keyword>
<feature type="transmembrane region" description="Helical" evidence="5">
    <location>
        <begin position="112"/>
        <end position="131"/>
    </location>
</feature>
<feature type="transmembrane region" description="Helical" evidence="5">
    <location>
        <begin position="633"/>
        <end position="655"/>
    </location>
</feature>
<dbReference type="InterPro" id="IPR018499">
    <property type="entry name" value="Tetraspanin/Peripherin"/>
</dbReference>
<feature type="transmembrane region" description="Helical" evidence="5">
    <location>
        <begin position="29"/>
        <end position="48"/>
    </location>
</feature>
<evidence type="ECO:0000256" key="3">
    <source>
        <dbReference type="ARBA" id="ARBA00022989"/>
    </source>
</evidence>
<proteinExistence type="predicted"/>
<gene>
    <name evidence="6" type="ORF">BGZ70_007328</name>
</gene>
<keyword evidence="7" id="KW-1185">Reference proteome</keyword>
<evidence type="ECO:0000256" key="1">
    <source>
        <dbReference type="ARBA" id="ARBA00004141"/>
    </source>
</evidence>
<evidence type="ECO:0000256" key="5">
    <source>
        <dbReference type="SAM" id="Phobius"/>
    </source>
</evidence>
<evidence type="ECO:0000256" key="4">
    <source>
        <dbReference type="ARBA" id="ARBA00023136"/>
    </source>
</evidence>
<sequence length="679" mass="74754">MLSSHMEWSGSAGFIGPLLSLRNFPNESLVSAMYSAYFVSYLVCDLVLGMRYYRAFLDPLSGWFHHLAYLAVVSSATSQRNVSTLFAMGAPIEVSTIFLASGHIFPRLRSDALFAASFFLSRIVYPVVLLPELYLNVESRLCWKVAVVALMVHIHWFHKFIQQQLRYYRARSQPEEVFVSSAVLRLEGTFKAADEAHGQSQVEVAESVHTSVAAMAETKATLTSTPSPPETLKNGMSEMNAAIVNAIEINGSGRHCLPKAIRRAPSRPVFDSSSFKSKTSGDLDAESDSYIVGSGRRDQKTMEQLLAECDQEDFAYPMPIEGLKGNKTFSALALKRLMSSQGSTNGGVGAVRLSRASSVRDAKRRIGLDSVRFEEPSTQSALPPVQEQSILPPTLKQQSQPLQTLKAADGADREATVVLRKRPSRMTVVPATSQTSTGSMRDCDFGTIRRATMSTLPQLQRYYFFFITIYLVTGIGALVMGTMWLQQSVEGAPREAVISRSIEKAGTFIGAFVAATALVGFVGGIAPVRRKPFLVAFAWLIIAAMIAELALGGVIWFKTLRMRSLFETQWLTWSKSLKIAFQDMTSLTGYGQCCGYQDGEQIVRSGACTAAPTVLPGCEEKVSAFADSYLRKLYTSLFGFTVVNVVCFVSTIILLQARNDEERYIRIGRKEGSTYKNSI</sequence>
<feature type="transmembrane region" description="Helical" evidence="5">
    <location>
        <begin position="533"/>
        <end position="557"/>
    </location>
</feature>
<name>A0A9P6J682_MORAP</name>
<accession>A0A9P6J682</accession>
<keyword evidence="3 5" id="KW-1133">Transmembrane helix</keyword>
<dbReference type="EMBL" id="JAAAHY010000456">
    <property type="protein sequence ID" value="KAF9963564.1"/>
    <property type="molecule type" value="Genomic_DNA"/>
</dbReference>
<organism evidence="6 7">
    <name type="scientific">Mortierella alpina</name>
    <name type="common">Oleaginous fungus</name>
    <name type="synonym">Mortierella renispora</name>
    <dbReference type="NCBI Taxonomy" id="64518"/>
    <lineage>
        <taxon>Eukaryota</taxon>
        <taxon>Fungi</taxon>
        <taxon>Fungi incertae sedis</taxon>
        <taxon>Mucoromycota</taxon>
        <taxon>Mortierellomycotina</taxon>
        <taxon>Mortierellomycetes</taxon>
        <taxon>Mortierellales</taxon>
        <taxon>Mortierellaceae</taxon>
        <taxon>Mortierella</taxon>
    </lineage>
</organism>
<dbReference type="PANTHER" id="PTHR13439:SF72">
    <property type="entry name" value="TLC DOMAIN-CONTAINING PROTEIN"/>
    <property type="match status" value="1"/>
</dbReference>
<evidence type="ECO:0008006" key="8">
    <source>
        <dbReference type="Google" id="ProtNLM"/>
    </source>
</evidence>
<dbReference type="GO" id="GO:0005783">
    <property type="term" value="C:endoplasmic reticulum"/>
    <property type="evidence" value="ECO:0007669"/>
    <property type="project" value="TreeGrafter"/>
</dbReference>
<feature type="transmembrane region" description="Helical" evidence="5">
    <location>
        <begin position="505"/>
        <end position="526"/>
    </location>
</feature>
<comment type="caution">
    <text evidence="6">The sequence shown here is derived from an EMBL/GenBank/DDBJ whole genome shotgun (WGS) entry which is preliminary data.</text>
</comment>
<reference evidence="6" key="1">
    <citation type="journal article" date="2020" name="Fungal Divers.">
        <title>Resolving the Mortierellaceae phylogeny through synthesis of multi-gene phylogenetics and phylogenomics.</title>
        <authorList>
            <person name="Vandepol N."/>
            <person name="Liber J."/>
            <person name="Desiro A."/>
            <person name="Na H."/>
            <person name="Kennedy M."/>
            <person name="Barry K."/>
            <person name="Grigoriev I.V."/>
            <person name="Miller A.N."/>
            <person name="O'Donnell K."/>
            <person name="Stajich J.E."/>
            <person name="Bonito G."/>
        </authorList>
    </citation>
    <scope>NUCLEOTIDE SEQUENCE</scope>
    <source>
        <strain evidence="6">CK1249</strain>
    </source>
</reference>
<dbReference type="PANTHER" id="PTHR13439">
    <property type="entry name" value="CT120 PROTEIN"/>
    <property type="match status" value="1"/>
</dbReference>
<evidence type="ECO:0000313" key="6">
    <source>
        <dbReference type="EMBL" id="KAF9963564.1"/>
    </source>
</evidence>
<feature type="transmembrane region" description="Helical" evidence="5">
    <location>
        <begin position="462"/>
        <end position="485"/>
    </location>
</feature>
<comment type="subcellular location">
    <subcellularLocation>
        <location evidence="1">Membrane</location>
        <topology evidence="1">Multi-pass membrane protein</topology>
    </subcellularLocation>
</comment>
<dbReference type="AlphaFoldDB" id="A0A9P6J682"/>